<organism evidence="3 4">
    <name type="scientific">Rhodopseudomonas julia</name>
    <dbReference type="NCBI Taxonomy" id="200617"/>
    <lineage>
        <taxon>Bacteria</taxon>
        <taxon>Pseudomonadati</taxon>
        <taxon>Pseudomonadota</taxon>
        <taxon>Alphaproteobacteria</taxon>
        <taxon>Hyphomicrobiales</taxon>
        <taxon>Nitrobacteraceae</taxon>
        <taxon>Rhodopseudomonas</taxon>
    </lineage>
</organism>
<name>A0ABU0CB57_9BRAD</name>
<dbReference type="PROSITE" id="PS50405">
    <property type="entry name" value="GST_CTER"/>
    <property type="match status" value="1"/>
</dbReference>
<protein>
    <submittedName>
        <fullName evidence="3">Glutathione S-transferase</fullName>
        <ecNumber evidence="3">2.5.1.18</ecNumber>
    </submittedName>
</protein>
<dbReference type="InterPro" id="IPR004046">
    <property type="entry name" value="GST_C"/>
</dbReference>
<dbReference type="SFLD" id="SFLDG00358">
    <property type="entry name" value="Main_(cytGST)"/>
    <property type="match status" value="1"/>
</dbReference>
<gene>
    <name evidence="3" type="ORF">J2R99_003043</name>
</gene>
<dbReference type="Pfam" id="PF00043">
    <property type="entry name" value="GST_C"/>
    <property type="match status" value="1"/>
</dbReference>
<dbReference type="InterPro" id="IPR040079">
    <property type="entry name" value="Glutathione_S-Trfase"/>
</dbReference>
<evidence type="ECO:0000313" key="4">
    <source>
        <dbReference type="Proteomes" id="UP001230253"/>
    </source>
</evidence>
<dbReference type="PANTHER" id="PTHR44051">
    <property type="entry name" value="GLUTATHIONE S-TRANSFERASE-RELATED"/>
    <property type="match status" value="1"/>
</dbReference>
<dbReference type="RefSeq" id="WP_307155246.1">
    <property type="nucleotide sequence ID" value="NZ_JAUSUK010000002.1"/>
</dbReference>
<dbReference type="EC" id="2.5.1.18" evidence="3"/>
<evidence type="ECO:0000259" key="1">
    <source>
        <dbReference type="PROSITE" id="PS50404"/>
    </source>
</evidence>
<evidence type="ECO:0000259" key="2">
    <source>
        <dbReference type="PROSITE" id="PS50405"/>
    </source>
</evidence>
<comment type="caution">
    <text evidence="3">The sequence shown here is derived from an EMBL/GenBank/DDBJ whole genome shotgun (WGS) entry which is preliminary data.</text>
</comment>
<feature type="domain" description="GST N-terminal" evidence="1">
    <location>
        <begin position="1"/>
        <end position="81"/>
    </location>
</feature>
<dbReference type="CDD" id="cd03047">
    <property type="entry name" value="GST_N_2"/>
    <property type="match status" value="1"/>
</dbReference>
<dbReference type="Gene3D" id="1.20.1050.10">
    <property type="match status" value="1"/>
</dbReference>
<reference evidence="3 4" key="1">
    <citation type="submission" date="2023-07" db="EMBL/GenBank/DDBJ databases">
        <title>Genomic Encyclopedia of Type Strains, Phase IV (KMG-IV): sequencing the most valuable type-strain genomes for metagenomic binning, comparative biology and taxonomic classification.</title>
        <authorList>
            <person name="Goeker M."/>
        </authorList>
    </citation>
    <scope>NUCLEOTIDE SEQUENCE [LARGE SCALE GENOMIC DNA]</scope>
    <source>
        <strain evidence="3 4">DSM 11549</strain>
    </source>
</reference>
<dbReference type="GO" id="GO:0004364">
    <property type="term" value="F:glutathione transferase activity"/>
    <property type="evidence" value="ECO:0007669"/>
    <property type="project" value="UniProtKB-EC"/>
</dbReference>
<dbReference type="PROSITE" id="PS50404">
    <property type="entry name" value="GST_NTER"/>
    <property type="match status" value="1"/>
</dbReference>
<dbReference type="SUPFAM" id="SSF47616">
    <property type="entry name" value="GST C-terminal domain-like"/>
    <property type="match status" value="1"/>
</dbReference>
<evidence type="ECO:0000313" key="3">
    <source>
        <dbReference type="EMBL" id="MDQ0327174.1"/>
    </source>
</evidence>
<dbReference type="Gene3D" id="3.40.30.10">
    <property type="entry name" value="Glutaredoxin"/>
    <property type="match status" value="1"/>
</dbReference>
<keyword evidence="4" id="KW-1185">Reference proteome</keyword>
<dbReference type="InterPro" id="IPR036249">
    <property type="entry name" value="Thioredoxin-like_sf"/>
</dbReference>
<dbReference type="Pfam" id="PF13417">
    <property type="entry name" value="GST_N_3"/>
    <property type="match status" value="1"/>
</dbReference>
<dbReference type="Proteomes" id="UP001230253">
    <property type="component" value="Unassembled WGS sequence"/>
</dbReference>
<keyword evidence="3" id="KW-0808">Transferase</keyword>
<dbReference type="SFLD" id="SFLDS00019">
    <property type="entry name" value="Glutathione_Transferase_(cytos"/>
    <property type="match status" value="1"/>
</dbReference>
<feature type="domain" description="GST C-terminal" evidence="2">
    <location>
        <begin position="86"/>
        <end position="206"/>
    </location>
</feature>
<dbReference type="SUPFAM" id="SSF52833">
    <property type="entry name" value="Thioredoxin-like"/>
    <property type="match status" value="1"/>
</dbReference>
<dbReference type="InterPro" id="IPR036282">
    <property type="entry name" value="Glutathione-S-Trfase_C_sf"/>
</dbReference>
<dbReference type="EMBL" id="JAUSUK010000002">
    <property type="protein sequence ID" value="MDQ0327174.1"/>
    <property type="molecule type" value="Genomic_DNA"/>
</dbReference>
<dbReference type="PANTHER" id="PTHR44051:SF19">
    <property type="entry name" value="DISULFIDE-BOND OXIDOREDUCTASE YFCG"/>
    <property type="match status" value="1"/>
</dbReference>
<dbReference type="SFLD" id="SFLDG01150">
    <property type="entry name" value="Main.1:_Beta-like"/>
    <property type="match status" value="1"/>
</dbReference>
<accession>A0ABU0CB57</accession>
<sequence length="206" mass="22929">MLKIYGRPNSINVQKVIFCLDEIGLSYDLVLAGRQHGHVDTPEYRKMNPNGLVPVLVDDGFVLWESNAIVRYLCAQHSAGALWPNDLRVRADADRWMDWQTTTFGPAIGPAFYNLVRQPEDARDHAAVSASQKKGEACAAILEKWLGDRPYVSGETFTMGDIAIGAIVLRWLNLPLERTPAPNVEAYCARIMERPAARKALVLPLS</sequence>
<dbReference type="InterPro" id="IPR004045">
    <property type="entry name" value="Glutathione_S-Trfase_N"/>
</dbReference>
<proteinExistence type="predicted"/>
<dbReference type="InterPro" id="IPR010987">
    <property type="entry name" value="Glutathione-S-Trfase_C-like"/>
</dbReference>